<organism evidence="2 3">
    <name type="scientific">Blattamonas nauphoetae</name>
    <dbReference type="NCBI Taxonomy" id="2049346"/>
    <lineage>
        <taxon>Eukaryota</taxon>
        <taxon>Metamonada</taxon>
        <taxon>Preaxostyla</taxon>
        <taxon>Oxymonadida</taxon>
        <taxon>Blattamonas</taxon>
    </lineage>
</organism>
<feature type="region of interest" description="Disordered" evidence="1">
    <location>
        <begin position="1"/>
        <end position="42"/>
    </location>
</feature>
<name>A0ABQ9YCG3_9EUKA</name>
<keyword evidence="3" id="KW-1185">Reference proteome</keyword>
<dbReference type="Proteomes" id="UP001281761">
    <property type="component" value="Unassembled WGS sequence"/>
</dbReference>
<feature type="compositionally biased region" description="Low complexity" evidence="1">
    <location>
        <begin position="32"/>
        <end position="42"/>
    </location>
</feature>
<evidence type="ECO:0000256" key="1">
    <source>
        <dbReference type="SAM" id="MobiDB-lite"/>
    </source>
</evidence>
<evidence type="ECO:0000313" key="3">
    <source>
        <dbReference type="Proteomes" id="UP001281761"/>
    </source>
</evidence>
<comment type="caution">
    <text evidence="2">The sequence shown here is derived from an EMBL/GenBank/DDBJ whole genome shotgun (WGS) entry which is preliminary data.</text>
</comment>
<gene>
    <name evidence="2" type="ORF">BLNAU_3531</name>
</gene>
<dbReference type="EMBL" id="JARBJD010000016">
    <property type="protein sequence ID" value="KAK2961410.1"/>
    <property type="molecule type" value="Genomic_DNA"/>
</dbReference>
<protein>
    <submittedName>
        <fullName evidence="2">Uncharacterized protein</fullName>
    </submittedName>
</protein>
<evidence type="ECO:0000313" key="2">
    <source>
        <dbReference type="EMBL" id="KAK2961410.1"/>
    </source>
</evidence>
<accession>A0ABQ9YCG3</accession>
<reference evidence="2 3" key="1">
    <citation type="journal article" date="2022" name="bioRxiv">
        <title>Genomics of Preaxostyla Flagellates Illuminates Evolutionary Transitions and the Path Towards Mitochondrial Loss.</title>
        <authorList>
            <person name="Novak L.V.F."/>
            <person name="Treitli S.C."/>
            <person name="Pyrih J."/>
            <person name="Halakuc P."/>
            <person name="Pipaliya S.V."/>
            <person name="Vacek V."/>
            <person name="Brzon O."/>
            <person name="Soukal P."/>
            <person name="Eme L."/>
            <person name="Dacks J.B."/>
            <person name="Karnkowska A."/>
            <person name="Elias M."/>
            <person name="Hampl V."/>
        </authorList>
    </citation>
    <scope>NUCLEOTIDE SEQUENCE [LARGE SCALE GENOMIC DNA]</scope>
    <source>
        <strain evidence="2">NAU3</strain>
        <tissue evidence="2">Gut</tissue>
    </source>
</reference>
<sequence length="127" mass="14514">MRSLWKMTMRKRKMVKETTRGRVKTRKKMNGNPTKPMTKMTTTNTSIPALSAHATYSQIAMSLIPHTIAPNMIQALKQTYPAGHGKLFNSAIERSAKDGNCERTNMTMWYSLRNILSCPKRHLLFSI</sequence>
<proteinExistence type="predicted"/>